<keyword evidence="3 8" id="KW-0812">Transmembrane</keyword>
<keyword evidence="8" id="KW-0813">Transport</keyword>
<feature type="non-terminal residue" evidence="9">
    <location>
        <position position="1"/>
    </location>
</feature>
<evidence type="ECO:0000256" key="2">
    <source>
        <dbReference type="ARBA" id="ARBA00006375"/>
    </source>
</evidence>
<name>N6T318_DENPD</name>
<dbReference type="PANTHER" id="PTHR45678">
    <property type="entry name" value="MITOCHONDRIAL 2-OXODICARBOXYLATE CARRIER 1-RELATED"/>
    <property type="match status" value="1"/>
</dbReference>
<comment type="subcellular location">
    <subcellularLocation>
        <location evidence="1">Mitochondrion inner membrane</location>
        <topology evidence="1">Multi-pass membrane protein</topology>
    </subcellularLocation>
</comment>
<dbReference type="GO" id="GO:0015183">
    <property type="term" value="F:L-aspartate transmembrane transporter activity"/>
    <property type="evidence" value="ECO:0007669"/>
    <property type="project" value="TreeGrafter"/>
</dbReference>
<evidence type="ECO:0000256" key="5">
    <source>
        <dbReference type="ARBA" id="ARBA00022989"/>
    </source>
</evidence>
<keyword evidence="5" id="KW-1133">Transmembrane helix</keyword>
<evidence type="ECO:0000256" key="1">
    <source>
        <dbReference type="ARBA" id="ARBA00004448"/>
    </source>
</evidence>
<keyword evidence="7" id="KW-0472">Membrane</keyword>
<reference evidence="9" key="1">
    <citation type="journal article" date="2013" name="Genome Biol.">
        <title>Draft genome of the mountain pine beetle, Dendroctonus ponderosae Hopkins, a major forest pest.</title>
        <authorList>
            <person name="Keeling C.I."/>
            <person name="Yuen M.M."/>
            <person name="Liao N.Y."/>
            <person name="Docking T.R."/>
            <person name="Chan S.K."/>
            <person name="Taylor G.A."/>
            <person name="Palmquist D.L."/>
            <person name="Jackman S.D."/>
            <person name="Nguyen A."/>
            <person name="Li M."/>
            <person name="Henderson H."/>
            <person name="Janes J.K."/>
            <person name="Zhao Y."/>
            <person name="Pandoh P."/>
            <person name="Moore R."/>
            <person name="Sperling F.A."/>
            <person name="Huber D.P."/>
            <person name="Birol I."/>
            <person name="Jones S.J."/>
            <person name="Bohlmann J."/>
        </authorList>
    </citation>
    <scope>NUCLEOTIDE SEQUENCE</scope>
</reference>
<evidence type="ECO:0000256" key="3">
    <source>
        <dbReference type="ARBA" id="ARBA00022692"/>
    </source>
</evidence>
<keyword evidence="4" id="KW-0999">Mitochondrion inner membrane</keyword>
<evidence type="ECO:0000256" key="7">
    <source>
        <dbReference type="ARBA" id="ARBA00023136"/>
    </source>
</evidence>
<dbReference type="AlphaFoldDB" id="N6T318"/>
<dbReference type="PROSITE" id="PS50920">
    <property type="entry name" value="SOLCAR"/>
    <property type="match status" value="2"/>
</dbReference>
<organism evidence="9">
    <name type="scientific">Dendroctonus ponderosae</name>
    <name type="common">Mountain pine beetle</name>
    <dbReference type="NCBI Taxonomy" id="77166"/>
    <lineage>
        <taxon>Eukaryota</taxon>
        <taxon>Metazoa</taxon>
        <taxon>Ecdysozoa</taxon>
        <taxon>Arthropoda</taxon>
        <taxon>Hexapoda</taxon>
        <taxon>Insecta</taxon>
        <taxon>Pterygota</taxon>
        <taxon>Neoptera</taxon>
        <taxon>Endopterygota</taxon>
        <taxon>Coleoptera</taxon>
        <taxon>Polyphaga</taxon>
        <taxon>Cucujiformia</taxon>
        <taxon>Curculionidae</taxon>
        <taxon>Scolytinae</taxon>
        <taxon>Dendroctonus</taxon>
    </lineage>
</organism>
<proteinExistence type="inferred from homology"/>
<sequence>MGPDIFVGPDCAKNMRTCRYVVSNSFQLRRPPQLHCGLKEGDFWQLLCLTEQWQRIKQNSRKLLPKILNGGIAGIVGVACTFPLDLIPLERRKQVSLNEDADNGKTEILYFSSKISGFRQGLAGALTGVVHVFVTTPMELLKIQLQDAGRVAAIEGKIDSTGGKSMIPKISATKITTDIIKNKGIRGLYKGLVATWARDIPFCMVYFPLFAKIDSLGPRKANESGDAKFYWSFLGGLAAGATSAFIMTPFDVMKTRIQSVTKSAQGDKTYSGVWDAFRDILKNEGITAFFKGGACRIIVIAPLYAIVQGVYFMGVAEKLLAKHTPGRPGTLPRTVITNLFADVNVGNAKYLCTMF</sequence>
<accession>N6T318</accession>
<dbReference type="GO" id="GO:0043490">
    <property type="term" value="P:malate-aspartate shuttle"/>
    <property type="evidence" value="ECO:0007669"/>
    <property type="project" value="TreeGrafter"/>
</dbReference>
<dbReference type="InterPro" id="IPR018108">
    <property type="entry name" value="MCP_transmembrane"/>
</dbReference>
<dbReference type="HOGENOM" id="CLU_781353_0_0_1"/>
<evidence type="ECO:0000256" key="4">
    <source>
        <dbReference type="ARBA" id="ARBA00022792"/>
    </source>
</evidence>
<dbReference type="PANTHER" id="PTHR45678:SF5">
    <property type="entry name" value="AT03939P-RELATED"/>
    <property type="match status" value="1"/>
</dbReference>
<evidence type="ECO:0000313" key="9">
    <source>
        <dbReference type="EMBL" id="ENN71948.1"/>
    </source>
</evidence>
<comment type="similarity">
    <text evidence="2 8">Belongs to the mitochondrial carrier (TC 2.A.29) family.</text>
</comment>
<dbReference type="EMBL" id="KB741248">
    <property type="protein sequence ID" value="ENN71948.1"/>
    <property type="molecule type" value="Genomic_DNA"/>
</dbReference>
<dbReference type="GO" id="GO:0005743">
    <property type="term" value="C:mitochondrial inner membrane"/>
    <property type="evidence" value="ECO:0007669"/>
    <property type="project" value="UniProtKB-SubCell"/>
</dbReference>
<dbReference type="OrthoDB" id="6701129at2759"/>
<dbReference type="SUPFAM" id="SSF103506">
    <property type="entry name" value="Mitochondrial carrier"/>
    <property type="match status" value="1"/>
</dbReference>
<protein>
    <submittedName>
        <fullName evidence="9">Uncharacterized protein</fullName>
    </submittedName>
</protein>
<keyword evidence="6" id="KW-0496">Mitochondrion</keyword>
<dbReference type="InterPro" id="IPR051028">
    <property type="entry name" value="Mito_Solute_Carrier"/>
</dbReference>
<dbReference type="Pfam" id="PF00153">
    <property type="entry name" value="Mito_carr"/>
    <property type="match status" value="2"/>
</dbReference>
<evidence type="ECO:0000256" key="8">
    <source>
        <dbReference type="RuleBase" id="RU000488"/>
    </source>
</evidence>
<dbReference type="GO" id="GO:0005313">
    <property type="term" value="F:L-glutamate transmembrane transporter activity"/>
    <property type="evidence" value="ECO:0007669"/>
    <property type="project" value="TreeGrafter"/>
</dbReference>
<dbReference type="InterPro" id="IPR023395">
    <property type="entry name" value="MCP_dom_sf"/>
</dbReference>
<evidence type="ECO:0000256" key="6">
    <source>
        <dbReference type="ARBA" id="ARBA00023128"/>
    </source>
</evidence>
<dbReference type="Gene3D" id="1.50.40.10">
    <property type="entry name" value="Mitochondrial carrier domain"/>
    <property type="match status" value="1"/>
</dbReference>
<gene>
    <name evidence="9" type="ORF">YQE_11382</name>
</gene>